<gene>
    <name evidence="3" type="ORF">ACFPOG_21280</name>
</gene>
<dbReference type="Gene3D" id="2.40.50.140">
    <property type="entry name" value="Nucleic acid-binding proteins"/>
    <property type="match status" value="1"/>
</dbReference>
<evidence type="ECO:0000259" key="2">
    <source>
        <dbReference type="Pfam" id="PF25842"/>
    </source>
</evidence>
<dbReference type="InterPro" id="IPR012340">
    <property type="entry name" value="NA-bd_OB-fold"/>
</dbReference>
<dbReference type="Proteomes" id="UP001596044">
    <property type="component" value="Unassembled WGS sequence"/>
</dbReference>
<keyword evidence="4" id="KW-1185">Reference proteome</keyword>
<feature type="domain" description="Membrane protein NfeD2 N-terminal transmembrane" evidence="2">
    <location>
        <begin position="2"/>
        <end position="100"/>
    </location>
</feature>
<dbReference type="RefSeq" id="WP_270878926.1">
    <property type="nucleotide sequence ID" value="NZ_JAQFVF010000022.1"/>
</dbReference>
<proteinExistence type="predicted"/>
<feature type="transmembrane region" description="Helical" evidence="1">
    <location>
        <begin position="72"/>
        <end position="95"/>
    </location>
</feature>
<dbReference type="InterPro" id="IPR058653">
    <property type="entry name" value="NfeD2_TM"/>
</dbReference>
<protein>
    <submittedName>
        <fullName evidence="3">NfeD family protein</fullName>
    </submittedName>
</protein>
<keyword evidence="1" id="KW-0812">Transmembrane</keyword>
<evidence type="ECO:0000313" key="4">
    <source>
        <dbReference type="Proteomes" id="UP001596044"/>
    </source>
</evidence>
<organism evidence="3 4">
    <name type="scientific">Paenibacillus aestuarii</name>
    <dbReference type="NCBI Taxonomy" id="516965"/>
    <lineage>
        <taxon>Bacteria</taxon>
        <taxon>Bacillati</taxon>
        <taxon>Bacillota</taxon>
        <taxon>Bacilli</taxon>
        <taxon>Bacillales</taxon>
        <taxon>Paenibacillaceae</taxon>
        <taxon>Paenibacillus</taxon>
    </lineage>
</organism>
<keyword evidence="1" id="KW-0472">Membrane</keyword>
<comment type="caution">
    <text evidence="3">The sequence shown here is derived from an EMBL/GenBank/DDBJ whole genome shotgun (WGS) entry which is preliminary data.</text>
</comment>
<accession>A0ABW0KCZ5</accession>
<feature type="transmembrane region" description="Helical" evidence="1">
    <location>
        <begin position="47"/>
        <end position="65"/>
    </location>
</feature>
<reference evidence="4" key="1">
    <citation type="journal article" date="2019" name="Int. J. Syst. Evol. Microbiol.">
        <title>The Global Catalogue of Microorganisms (GCM) 10K type strain sequencing project: providing services to taxonomists for standard genome sequencing and annotation.</title>
        <authorList>
            <consortium name="The Broad Institute Genomics Platform"/>
            <consortium name="The Broad Institute Genome Sequencing Center for Infectious Disease"/>
            <person name="Wu L."/>
            <person name="Ma J."/>
        </authorList>
    </citation>
    <scope>NUCLEOTIDE SEQUENCE [LARGE SCALE GENOMIC DNA]</scope>
    <source>
        <strain evidence="4">KACC 11904</strain>
    </source>
</reference>
<keyword evidence="1" id="KW-1133">Transmembrane helix</keyword>
<sequence length="183" mass="19601">MMTLFAICFWAGLTLTLLVTFFGGDLSEFHVDSGGGHGHGGPTVFNLSSILASMTVFGGVGYMLGTVGMENSLWILLIAIVSGVLIGWLFFIFYAKVIYKHDHSMKESDFDLNGQLGQLTIPIHGKAMGEMKFVLQGTKRTVSAKSDNGESIPKGAKVVILKMQHGVATVMAIKDALGDLDGE</sequence>
<evidence type="ECO:0000313" key="3">
    <source>
        <dbReference type="EMBL" id="MFC5450791.1"/>
    </source>
</evidence>
<name>A0ABW0KCZ5_9BACL</name>
<dbReference type="Pfam" id="PF25842">
    <property type="entry name" value="NfeD_TM"/>
    <property type="match status" value="1"/>
</dbReference>
<evidence type="ECO:0000256" key="1">
    <source>
        <dbReference type="SAM" id="Phobius"/>
    </source>
</evidence>
<dbReference type="EMBL" id="JBHSMJ010000029">
    <property type="protein sequence ID" value="MFC5450791.1"/>
    <property type="molecule type" value="Genomic_DNA"/>
</dbReference>